<evidence type="ECO:0000313" key="2">
    <source>
        <dbReference type="EMBL" id="MCK8787030.1"/>
    </source>
</evidence>
<dbReference type="Proteomes" id="UP001139516">
    <property type="component" value="Unassembled WGS sequence"/>
</dbReference>
<keyword evidence="3" id="KW-1185">Reference proteome</keyword>
<feature type="region of interest" description="Disordered" evidence="1">
    <location>
        <begin position="1"/>
        <end position="36"/>
    </location>
</feature>
<reference evidence="2" key="1">
    <citation type="submission" date="2022-04" db="EMBL/GenBank/DDBJ databases">
        <title>Roseomonas acroporae sp. nov., isolated from coral Acropora digitifera.</title>
        <authorList>
            <person name="Sun H."/>
        </authorList>
    </citation>
    <scope>NUCLEOTIDE SEQUENCE</scope>
    <source>
        <strain evidence="2">NAR14</strain>
    </source>
</reference>
<gene>
    <name evidence="2" type="ORF">M0638_21890</name>
</gene>
<feature type="compositionally biased region" description="Basic and acidic residues" evidence="1">
    <location>
        <begin position="1"/>
        <end position="19"/>
    </location>
</feature>
<evidence type="ECO:0000313" key="3">
    <source>
        <dbReference type="Proteomes" id="UP001139516"/>
    </source>
</evidence>
<dbReference type="EMBL" id="JALPRX010000103">
    <property type="protein sequence ID" value="MCK8787030.1"/>
    <property type="molecule type" value="Genomic_DNA"/>
</dbReference>
<name>A0A9X1YC74_9PROT</name>
<dbReference type="RefSeq" id="WP_248669085.1">
    <property type="nucleotide sequence ID" value="NZ_JALPRX010000103.1"/>
</dbReference>
<comment type="caution">
    <text evidence="2">The sequence shown here is derived from an EMBL/GenBank/DDBJ whole genome shotgun (WGS) entry which is preliminary data.</text>
</comment>
<protein>
    <submittedName>
        <fullName evidence="2">Uncharacterized protein</fullName>
    </submittedName>
</protein>
<evidence type="ECO:0000256" key="1">
    <source>
        <dbReference type="SAM" id="MobiDB-lite"/>
    </source>
</evidence>
<dbReference type="AlphaFoldDB" id="A0A9X1YC74"/>
<sequence>MRRITLDERAAQLQRKREAGLSPPSPELLRNSGNRRTVAKRRLLERIAAVSAKRGADPVT</sequence>
<organism evidence="2 3">
    <name type="scientific">Roseomonas acroporae</name>
    <dbReference type="NCBI Taxonomy" id="2937791"/>
    <lineage>
        <taxon>Bacteria</taxon>
        <taxon>Pseudomonadati</taxon>
        <taxon>Pseudomonadota</taxon>
        <taxon>Alphaproteobacteria</taxon>
        <taxon>Acetobacterales</taxon>
        <taxon>Roseomonadaceae</taxon>
        <taxon>Roseomonas</taxon>
    </lineage>
</organism>
<accession>A0A9X1YC74</accession>
<proteinExistence type="predicted"/>